<dbReference type="EMBL" id="JAGGMS010000001">
    <property type="protein sequence ID" value="MBP2182145.1"/>
    <property type="molecule type" value="Genomic_DNA"/>
</dbReference>
<dbReference type="InterPro" id="IPR038332">
    <property type="entry name" value="PPE_sf"/>
</dbReference>
<gene>
    <name evidence="5" type="ORF">JOM49_003671</name>
</gene>
<protein>
    <submittedName>
        <fullName evidence="5">RHS repeat-associated protein</fullName>
    </submittedName>
</protein>
<dbReference type="InterPro" id="IPR056823">
    <property type="entry name" value="TEN-like_YD-shell"/>
</dbReference>
<dbReference type="Pfam" id="PF20148">
    <property type="entry name" value="DUF6531"/>
    <property type="match status" value="1"/>
</dbReference>
<dbReference type="Proteomes" id="UP000741013">
    <property type="component" value="Unassembled WGS sequence"/>
</dbReference>
<dbReference type="InterPro" id="IPR022385">
    <property type="entry name" value="Rhs_assc_core"/>
</dbReference>
<dbReference type="InterPro" id="IPR050708">
    <property type="entry name" value="T6SS_VgrG/RHS"/>
</dbReference>
<dbReference type="Pfam" id="PF25023">
    <property type="entry name" value="TEN_YD-shell"/>
    <property type="match status" value="1"/>
</dbReference>
<feature type="region of interest" description="Disordered" evidence="2">
    <location>
        <begin position="622"/>
        <end position="641"/>
    </location>
</feature>
<evidence type="ECO:0000256" key="1">
    <source>
        <dbReference type="ARBA" id="ARBA00022737"/>
    </source>
</evidence>
<dbReference type="NCBIfam" id="TIGR01643">
    <property type="entry name" value="YD_repeat_2x"/>
    <property type="match status" value="8"/>
</dbReference>
<keyword evidence="6" id="KW-1185">Reference proteome</keyword>
<dbReference type="Gene3D" id="2.180.10.10">
    <property type="entry name" value="RHS repeat-associated core"/>
    <property type="match status" value="3"/>
</dbReference>
<feature type="domain" description="Teneurin-like YD-shell" evidence="4">
    <location>
        <begin position="917"/>
        <end position="1173"/>
    </location>
</feature>
<reference evidence="5 6" key="1">
    <citation type="submission" date="2021-03" db="EMBL/GenBank/DDBJ databases">
        <title>Sequencing the genomes of 1000 actinobacteria strains.</title>
        <authorList>
            <person name="Klenk H.-P."/>
        </authorList>
    </citation>
    <scope>NUCLEOTIDE SEQUENCE [LARGE SCALE GENOMIC DNA]</scope>
    <source>
        <strain evidence="5 6">DSM 45510</strain>
    </source>
</reference>
<evidence type="ECO:0000259" key="3">
    <source>
        <dbReference type="Pfam" id="PF20148"/>
    </source>
</evidence>
<evidence type="ECO:0000313" key="5">
    <source>
        <dbReference type="EMBL" id="MBP2182145.1"/>
    </source>
</evidence>
<organism evidence="5 6">
    <name type="scientific">Amycolatopsis magusensis</name>
    <dbReference type="NCBI Taxonomy" id="882444"/>
    <lineage>
        <taxon>Bacteria</taxon>
        <taxon>Bacillati</taxon>
        <taxon>Actinomycetota</taxon>
        <taxon>Actinomycetes</taxon>
        <taxon>Pseudonocardiales</taxon>
        <taxon>Pseudonocardiaceae</taxon>
        <taxon>Amycolatopsis</taxon>
    </lineage>
</organism>
<dbReference type="Gene3D" id="1.20.1260.20">
    <property type="entry name" value="PPE superfamily"/>
    <property type="match status" value="1"/>
</dbReference>
<sequence>MAIVGTPLLESIDETSRAIESRGWADGVRDAGGAALAALGTAVDPFGPVLAGDVGWLLEHCGLLSEALDVLTGDPAEIRAHAETWQHVGTELSAIDADLTKMITDESWPGPAGDAFRARYADTATLLSAARTAAEGAASGISSAGEVVGAVRTQVRDIITDLVGHLLRWALHTPGIGLVWVASQVATAVAKTAARIAGIIKKLVRALGKLSPLLQKLGDSFGEATQALRNTKPARTKPGRPGDRAIPVRDCEPVDVATGQVVLRQADLTLIGTPDLVLERTHLSAYREGRWFGPSWASTLDQRLEADEAHLRYFSADGMVLFYPYPTGPEEVLPLLGPRYPLRRTGDGYRVTDPATGRTLLFEPETQRLVTIEHPGSPTVTLEYDGDAPSVLRRSDGYEVRFITAEGRITGIDVLSDDHTVPVVRFGYNKLGQLTEVANAAGPPMALDYDLSDRLAGWRDRTGTWFRYAYDTEGRCVRTVGADGFRNGAYSYERERRATRYTDSLGHTTEYRFDEAGRLVEEIDPLGGRRGFTWDQQGRLLSRTDALGRTTLFTYGEDGLLAGVVRPDGSVVGYSRDAGGALLTMSTKDGVVRRRVPDVDPLTEPVGVASPSHPARPAGLFADADPEAAQPGERDAFGRPRKIRTASDATVGLGWTVAGHRAVRQGPLGRRDVWRFDAEGHAIEHRSASGQVTRRRYGRFGLLAEEIDAAGGRTTFRYDGELRLIEVTNAAGLAWRYTYDPVGRLIEEEDCDGRLLSFDYNAAGQLTSTTNGLGEVTAYRYDPLGNVVERRTAGDVTTYAYDPLGRLVRAAGREAVLEISRDVRGRVLAESVNGHTVRWSYEGAAVHRRTPSGVDSSWHRDEHGRPDRLLIAGHEVDFERDPAGREVARFVDGHRVLCQEFDAEDLLTTQVLSDRVLKRDYTYRIDGQLIAIDDSATGATRFQLDPLGRVTELTAPHGTERYGYDAAGNITRDALGIRGYHHNLLAEAGGVTYTADRQGRITGRRAGDREWTFTWDRLDRLTGLTTPDGTRWTYHYDPVGRRFAKRRWPPGGELAEEIRFAWDGTEIVEQETRHADGSRSVITWEHCDGRPVVQLDARLRVIVTNSAGTPTELLDSDGSLRWQASTGLCGNDLGAATGTPLRFPGQYQDAESGLHYGVHRYYDPETARYLSQDPLGLRSSPNPMGYVANPYLFATPAGVPGVPERPGVVDLVWPEPDEPA</sequence>
<dbReference type="NCBIfam" id="TIGR03696">
    <property type="entry name" value="Rhs_assc_core"/>
    <property type="match status" value="1"/>
</dbReference>
<dbReference type="PANTHER" id="PTHR32305:SF15">
    <property type="entry name" value="PROTEIN RHSA-RELATED"/>
    <property type="match status" value="1"/>
</dbReference>
<evidence type="ECO:0000259" key="4">
    <source>
        <dbReference type="Pfam" id="PF25023"/>
    </source>
</evidence>
<dbReference type="InterPro" id="IPR031325">
    <property type="entry name" value="RHS_repeat"/>
</dbReference>
<comment type="caution">
    <text evidence="5">The sequence shown here is derived from an EMBL/GenBank/DDBJ whole genome shotgun (WGS) entry which is preliminary data.</text>
</comment>
<evidence type="ECO:0000256" key="2">
    <source>
        <dbReference type="SAM" id="MobiDB-lite"/>
    </source>
</evidence>
<dbReference type="RefSeq" id="WP_209665484.1">
    <property type="nucleotide sequence ID" value="NZ_JAGGMS010000001.1"/>
</dbReference>
<dbReference type="PANTHER" id="PTHR32305">
    <property type="match status" value="1"/>
</dbReference>
<proteinExistence type="predicted"/>
<keyword evidence="1" id="KW-0677">Repeat</keyword>
<accession>A0ABS4PRV5</accession>
<name>A0ABS4PRV5_9PSEU</name>
<dbReference type="InterPro" id="IPR006530">
    <property type="entry name" value="YD"/>
</dbReference>
<feature type="domain" description="DUF6531" evidence="3">
    <location>
        <begin position="252"/>
        <end position="321"/>
    </location>
</feature>
<dbReference type="InterPro" id="IPR045351">
    <property type="entry name" value="DUF6531"/>
</dbReference>
<evidence type="ECO:0000313" key="6">
    <source>
        <dbReference type="Proteomes" id="UP000741013"/>
    </source>
</evidence>
<dbReference type="Pfam" id="PF05593">
    <property type="entry name" value="RHS_repeat"/>
    <property type="match status" value="5"/>
</dbReference>